<gene>
    <name evidence="2" type="ORF">PHACADRAFT_202057</name>
</gene>
<dbReference type="GeneID" id="18911785"/>
<dbReference type="EMBL" id="JH930568">
    <property type="protein sequence ID" value="EKM49065.1"/>
    <property type="molecule type" value="Genomic_DNA"/>
</dbReference>
<dbReference type="Proteomes" id="UP000008370">
    <property type="component" value="Unassembled WGS sequence"/>
</dbReference>
<keyword evidence="3" id="KW-1185">Reference proteome</keyword>
<dbReference type="KEGG" id="pco:PHACADRAFT_202057"/>
<feature type="region of interest" description="Disordered" evidence="1">
    <location>
        <begin position="1"/>
        <end position="22"/>
    </location>
</feature>
<dbReference type="InParanoid" id="K5VQP6"/>
<dbReference type="AlphaFoldDB" id="K5VQP6"/>
<protein>
    <submittedName>
        <fullName evidence="2">Uncharacterized protein</fullName>
    </submittedName>
</protein>
<accession>K5VQP6</accession>
<evidence type="ECO:0000313" key="3">
    <source>
        <dbReference type="Proteomes" id="UP000008370"/>
    </source>
</evidence>
<evidence type="ECO:0000256" key="1">
    <source>
        <dbReference type="SAM" id="MobiDB-lite"/>
    </source>
</evidence>
<name>K5VQP6_PHACS</name>
<feature type="region of interest" description="Disordered" evidence="1">
    <location>
        <begin position="249"/>
        <end position="284"/>
    </location>
</feature>
<feature type="compositionally biased region" description="Polar residues" evidence="1">
    <location>
        <begin position="1"/>
        <end position="15"/>
    </location>
</feature>
<dbReference type="RefSeq" id="XP_007402384.1">
    <property type="nucleotide sequence ID" value="XM_007402322.1"/>
</dbReference>
<feature type="compositionally biased region" description="Low complexity" evidence="1">
    <location>
        <begin position="272"/>
        <end position="284"/>
    </location>
</feature>
<evidence type="ECO:0000313" key="2">
    <source>
        <dbReference type="EMBL" id="EKM49065.1"/>
    </source>
</evidence>
<sequence length="284" mass="31362">MTGSTPLKTNTSSRKNSSHKHENVDPFIKTDLHNHTTLVLCLHWITAICGISEDDFLALVTAITKAKWFDKPHIQDAVAQFCLCIHKNDRYGPFCGLANGVLQLAKEEPRLVQLGFSNHPIFGGTWICNNPIVIARHKQHGTKGIQQKPNIIYVRSRDLKAEGRDKKGLAIRMWTELMAFCEVKEEKATERRKIVCARMQPPQAVDRPQGSPLTVPDKTVSGTSFLLAAALSAISGLTDATTAQPFQTWSATASAGSSSHKRKQKGTDFKDLSLSSSSSSKRQR</sequence>
<organism evidence="2 3">
    <name type="scientific">Phanerochaete carnosa (strain HHB-10118-sp)</name>
    <name type="common">White-rot fungus</name>
    <name type="synonym">Peniophora carnosa</name>
    <dbReference type="NCBI Taxonomy" id="650164"/>
    <lineage>
        <taxon>Eukaryota</taxon>
        <taxon>Fungi</taxon>
        <taxon>Dikarya</taxon>
        <taxon>Basidiomycota</taxon>
        <taxon>Agaricomycotina</taxon>
        <taxon>Agaricomycetes</taxon>
        <taxon>Polyporales</taxon>
        <taxon>Phanerochaetaceae</taxon>
        <taxon>Phanerochaete</taxon>
    </lineage>
</organism>
<reference evidence="2 3" key="1">
    <citation type="journal article" date="2012" name="BMC Genomics">
        <title>Comparative genomics of the white-rot fungi, Phanerochaete carnosa and P. chrysosporium, to elucidate the genetic basis of the distinct wood types they colonize.</title>
        <authorList>
            <person name="Suzuki H."/>
            <person name="MacDonald J."/>
            <person name="Syed K."/>
            <person name="Salamov A."/>
            <person name="Hori C."/>
            <person name="Aerts A."/>
            <person name="Henrissat B."/>
            <person name="Wiebenga A."/>
            <person name="vanKuyk P.A."/>
            <person name="Barry K."/>
            <person name="Lindquist E."/>
            <person name="LaButti K."/>
            <person name="Lapidus A."/>
            <person name="Lucas S."/>
            <person name="Coutinho P."/>
            <person name="Gong Y."/>
            <person name="Samejima M."/>
            <person name="Mahadevan R."/>
            <person name="Abou-Zaid M."/>
            <person name="de Vries R.P."/>
            <person name="Igarashi K."/>
            <person name="Yadav J.S."/>
            <person name="Grigoriev I.V."/>
            <person name="Master E.R."/>
        </authorList>
    </citation>
    <scope>NUCLEOTIDE SEQUENCE [LARGE SCALE GENOMIC DNA]</scope>
    <source>
        <strain evidence="2 3">HHB-10118-sp</strain>
    </source>
</reference>
<proteinExistence type="predicted"/>
<dbReference type="HOGENOM" id="CLU_980420_0_0_1"/>